<gene>
    <name evidence="1" type="ORF">ZHAS_00020509</name>
</gene>
<dbReference type="AlphaFoldDB" id="A0A084WQ17"/>
<proteinExistence type="predicted"/>
<keyword evidence="3" id="KW-1185">Reference proteome</keyword>
<evidence type="ECO:0000313" key="2">
    <source>
        <dbReference type="EnsemblMetazoa" id="ASIC020509-PA"/>
    </source>
</evidence>
<reference evidence="2" key="2">
    <citation type="submission" date="2020-05" db="UniProtKB">
        <authorList>
            <consortium name="EnsemblMetazoa"/>
        </authorList>
    </citation>
    <scope>IDENTIFICATION</scope>
</reference>
<name>A0A084WQ17_ANOSI</name>
<evidence type="ECO:0000313" key="3">
    <source>
        <dbReference type="Proteomes" id="UP000030765"/>
    </source>
</evidence>
<accession>A0A084WQ17</accession>
<organism evidence="1">
    <name type="scientific">Anopheles sinensis</name>
    <name type="common">Mosquito</name>
    <dbReference type="NCBI Taxonomy" id="74873"/>
    <lineage>
        <taxon>Eukaryota</taxon>
        <taxon>Metazoa</taxon>
        <taxon>Ecdysozoa</taxon>
        <taxon>Arthropoda</taxon>
        <taxon>Hexapoda</taxon>
        <taxon>Insecta</taxon>
        <taxon>Pterygota</taxon>
        <taxon>Neoptera</taxon>
        <taxon>Endopterygota</taxon>
        <taxon>Diptera</taxon>
        <taxon>Nematocera</taxon>
        <taxon>Culicoidea</taxon>
        <taxon>Culicidae</taxon>
        <taxon>Anophelinae</taxon>
        <taxon>Anopheles</taxon>
    </lineage>
</organism>
<sequence length="68" mass="7915">MVMEKRVLVSFPSPCHRDHEACRIRNLYAAWLGHPTVRLAPFDLQEARVEKQYLSNLHRRADNIVSDG</sequence>
<protein>
    <submittedName>
        <fullName evidence="1 2">Uncharacterized protein</fullName>
    </submittedName>
</protein>
<dbReference type="VEuPathDB" id="VectorBase:ASIC020509"/>
<dbReference type="Proteomes" id="UP000030765">
    <property type="component" value="Unassembled WGS sequence"/>
</dbReference>
<dbReference type="EMBL" id="KE525370">
    <property type="protein sequence ID" value="KFB52311.1"/>
    <property type="molecule type" value="Genomic_DNA"/>
</dbReference>
<reference evidence="1 3" key="1">
    <citation type="journal article" date="2014" name="BMC Genomics">
        <title>Genome sequence of Anopheles sinensis provides insight into genetics basis of mosquito competence for malaria parasites.</title>
        <authorList>
            <person name="Zhou D."/>
            <person name="Zhang D."/>
            <person name="Ding G."/>
            <person name="Shi L."/>
            <person name="Hou Q."/>
            <person name="Ye Y."/>
            <person name="Xu Y."/>
            <person name="Zhou H."/>
            <person name="Xiong C."/>
            <person name="Li S."/>
            <person name="Yu J."/>
            <person name="Hong S."/>
            <person name="Yu X."/>
            <person name="Zou P."/>
            <person name="Chen C."/>
            <person name="Chang X."/>
            <person name="Wang W."/>
            <person name="Lv Y."/>
            <person name="Sun Y."/>
            <person name="Ma L."/>
            <person name="Shen B."/>
            <person name="Zhu C."/>
        </authorList>
    </citation>
    <scope>NUCLEOTIDE SEQUENCE [LARGE SCALE GENOMIC DNA]</scope>
</reference>
<dbReference type="EMBL" id="ATLV01025159">
    <property type="status" value="NOT_ANNOTATED_CDS"/>
    <property type="molecule type" value="Genomic_DNA"/>
</dbReference>
<evidence type="ECO:0000313" key="1">
    <source>
        <dbReference type="EMBL" id="KFB52311.1"/>
    </source>
</evidence>
<dbReference type="EnsemblMetazoa" id="ASIC020509-RA">
    <property type="protein sequence ID" value="ASIC020509-PA"/>
    <property type="gene ID" value="ASIC020509"/>
</dbReference>